<gene>
    <name evidence="2" type="ORF">HZH66_011590</name>
</gene>
<proteinExistence type="predicted"/>
<dbReference type="SUPFAM" id="SSF103473">
    <property type="entry name" value="MFS general substrate transporter"/>
    <property type="match status" value="1"/>
</dbReference>
<feature type="transmembrane region" description="Helical" evidence="1">
    <location>
        <begin position="37"/>
        <end position="60"/>
    </location>
</feature>
<comment type="caution">
    <text evidence="2">The sequence shown here is derived from an EMBL/GenBank/DDBJ whole genome shotgun (WGS) entry which is preliminary data.</text>
</comment>
<feature type="transmembrane region" description="Helical" evidence="1">
    <location>
        <begin position="66"/>
        <end position="85"/>
    </location>
</feature>
<dbReference type="AlphaFoldDB" id="A0A834JCN5"/>
<keyword evidence="1" id="KW-1133">Transmembrane helix</keyword>
<dbReference type="Proteomes" id="UP000614350">
    <property type="component" value="Unassembled WGS sequence"/>
</dbReference>
<name>A0A834JCN5_VESVU</name>
<evidence type="ECO:0000313" key="3">
    <source>
        <dbReference type="Proteomes" id="UP000614350"/>
    </source>
</evidence>
<keyword evidence="1" id="KW-0472">Membrane</keyword>
<dbReference type="InterPro" id="IPR036259">
    <property type="entry name" value="MFS_trans_sf"/>
</dbReference>
<sequence>MVEDEIGLKVETKLRRRKQLLSQPSIFWLKLSFRMMAAALAAFCARLGSFAGNWIFGYLIDNYCLPLILIVAAQLFLCSILSFLTPGRFGQTKAMGNT</sequence>
<evidence type="ECO:0000313" key="2">
    <source>
        <dbReference type="EMBL" id="KAF7385748.1"/>
    </source>
</evidence>
<reference evidence="2" key="1">
    <citation type="journal article" date="2020" name="G3 (Bethesda)">
        <title>High-Quality Assemblies for Three Invasive Social Wasps from the &lt;i&gt;Vespula&lt;/i&gt; Genus.</title>
        <authorList>
            <person name="Harrop T.W.R."/>
            <person name="Guhlin J."/>
            <person name="McLaughlin G.M."/>
            <person name="Permina E."/>
            <person name="Stockwell P."/>
            <person name="Gilligan J."/>
            <person name="Le Lec M.F."/>
            <person name="Gruber M.A.M."/>
            <person name="Quinn O."/>
            <person name="Lovegrove M."/>
            <person name="Duncan E.J."/>
            <person name="Remnant E.J."/>
            <person name="Van Eeckhoven J."/>
            <person name="Graham B."/>
            <person name="Knapp R.A."/>
            <person name="Langford K.W."/>
            <person name="Kronenberg Z."/>
            <person name="Press M.O."/>
            <person name="Eacker S.M."/>
            <person name="Wilson-Rankin E.E."/>
            <person name="Purcell J."/>
            <person name="Lester P.J."/>
            <person name="Dearden P.K."/>
        </authorList>
    </citation>
    <scope>NUCLEOTIDE SEQUENCE</scope>
    <source>
        <strain evidence="2">Marl-1</strain>
    </source>
</reference>
<organism evidence="2 3">
    <name type="scientific">Vespula vulgaris</name>
    <name type="common">Yellow jacket</name>
    <name type="synonym">Wasp</name>
    <dbReference type="NCBI Taxonomy" id="7454"/>
    <lineage>
        <taxon>Eukaryota</taxon>
        <taxon>Metazoa</taxon>
        <taxon>Ecdysozoa</taxon>
        <taxon>Arthropoda</taxon>
        <taxon>Hexapoda</taxon>
        <taxon>Insecta</taxon>
        <taxon>Pterygota</taxon>
        <taxon>Neoptera</taxon>
        <taxon>Endopterygota</taxon>
        <taxon>Hymenoptera</taxon>
        <taxon>Apocrita</taxon>
        <taxon>Aculeata</taxon>
        <taxon>Vespoidea</taxon>
        <taxon>Vespidae</taxon>
        <taxon>Vespinae</taxon>
        <taxon>Vespula</taxon>
    </lineage>
</organism>
<keyword evidence="3" id="KW-1185">Reference proteome</keyword>
<keyword evidence="1" id="KW-0812">Transmembrane</keyword>
<dbReference type="EMBL" id="JACSEA010000014">
    <property type="protein sequence ID" value="KAF7385748.1"/>
    <property type="molecule type" value="Genomic_DNA"/>
</dbReference>
<protein>
    <submittedName>
        <fullName evidence="2">Uncharacterized protein</fullName>
    </submittedName>
</protein>
<evidence type="ECO:0000256" key="1">
    <source>
        <dbReference type="SAM" id="Phobius"/>
    </source>
</evidence>
<accession>A0A834JCN5</accession>